<keyword evidence="4 7" id="KW-0812">Transmembrane</keyword>
<gene>
    <name evidence="9" type="ORF">HNQ41_001272</name>
</gene>
<dbReference type="Proteomes" id="UP000551878">
    <property type="component" value="Unassembled WGS sequence"/>
</dbReference>
<reference evidence="9 10" key="1">
    <citation type="submission" date="2020-08" db="EMBL/GenBank/DDBJ databases">
        <title>Genomic Encyclopedia of Type Strains, Phase IV (KMG-IV): sequencing the most valuable type-strain genomes for metagenomic binning, comparative biology and taxonomic classification.</title>
        <authorList>
            <person name="Goeker M."/>
        </authorList>
    </citation>
    <scope>NUCLEOTIDE SEQUENCE [LARGE SCALE GENOMIC DNA]</scope>
    <source>
        <strain evidence="9 10">DSM 24696</strain>
    </source>
</reference>
<dbReference type="RefSeq" id="WP_184663547.1">
    <property type="nucleotide sequence ID" value="NZ_JACHHB010000004.1"/>
</dbReference>
<evidence type="ECO:0000256" key="4">
    <source>
        <dbReference type="ARBA" id="ARBA00022692"/>
    </source>
</evidence>
<evidence type="ECO:0000256" key="2">
    <source>
        <dbReference type="ARBA" id="ARBA00005745"/>
    </source>
</evidence>
<evidence type="ECO:0000256" key="6">
    <source>
        <dbReference type="ARBA" id="ARBA00023136"/>
    </source>
</evidence>
<dbReference type="InterPro" id="IPR042094">
    <property type="entry name" value="T2SS_GspF_sf"/>
</dbReference>
<evidence type="ECO:0000259" key="8">
    <source>
        <dbReference type="Pfam" id="PF00482"/>
    </source>
</evidence>
<comment type="similarity">
    <text evidence="2">Belongs to the GSP F family.</text>
</comment>
<keyword evidence="6 7" id="KW-0472">Membrane</keyword>
<evidence type="ECO:0000313" key="9">
    <source>
        <dbReference type="EMBL" id="MBB5173109.1"/>
    </source>
</evidence>
<feature type="transmembrane region" description="Helical" evidence="7">
    <location>
        <begin position="153"/>
        <end position="179"/>
    </location>
</feature>
<dbReference type="GO" id="GO:0005886">
    <property type="term" value="C:plasma membrane"/>
    <property type="evidence" value="ECO:0007669"/>
    <property type="project" value="UniProtKB-SubCell"/>
</dbReference>
<accession>A0A840QP12</accession>
<evidence type="ECO:0000256" key="5">
    <source>
        <dbReference type="ARBA" id="ARBA00022989"/>
    </source>
</evidence>
<feature type="transmembrane region" description="Helical" evidence="7">
    <location>
        <begin position="315"/>
        <end position="337"/>
    </location>
</feature>
<protein>
    <submittedName>
        <fullName evidence="9">Competence protein ComGB</fullName>
    </submittedName>
</protein>
<dbReference type="PANTHER" id="PTHR30012:SF0">
    <property type="entry name" value="TYPE II SECRETION SYSTEM PROTEIN F-RELATED"/>
    <property type="match status" value="1"/>
</dbReference>
<feature type="transmembrane region" description="Helical" evidence="7">
    <location>
        <begin position="113"/>
        <end position="133"/>
    </location>
</feature>
<keyword evidence="3" id="KW-1003">Cell membrane</keyword>
<dbReference type="InterPro" id="IPR003004">
    <property type="entry name" value="GspF/PilC"/>
</dbReference>
<dbReference type="PANTHER" id="PTHR30012">
    <property type="entry name" value="GENERAL SECRETION PATHWAY PROTEIN"/>
    <property type="match status" value="1"/>
</dbReference>
<keyword evidence="10" id="KW-1185">Reference proteome</keyword>
<organism evidence="9 10">
    <name type="scientific">Texcoconibacillus texcoconensis</name>
    <dbReference type="NCBI Taxonomy" id="1095777"/>
    <lineage>
        <taxon>Bacteria</taxon>
        <taxon>Bacillati</taxon>
        <taxon>Bacillota</taxon>
        <taxon>Bacilli</taxon>
        <taxon>Bacillales</taxon>
        <taxon>Bacillaceae</taxon>
        <taxon>Texcoconibacillus</taxon>
    </lineage>
</organism>
<proteinExistence type="inferred from homology"/>
<evidence type="ECO:0000256" key="1">
    <source>
        <dbReference type="ARBA" id="ARBA00004651"/>
    </source>
</evidence>
<evidence type="ECO:0000313" key="10">
    <source>
        <dbReference type="Proteomes" id="UP000551878"/>
    </source>
</evidence>
<keyword evidence="5 7" id="KW-1133">Transmembrane helix</keyword>
<sequence>MRKKSWSPQRQAVLLNRLAQLLDDGFSLQDALKFMAQYEEEPLRSKIWALYDDLLEGEPFIDGLLKIGYSREALMSVILYEKNGRLSEGLFLAADILKRKNDLITQMKRHFRYPIFLLLFIFFMMYVMYFYTIPQFQTYFEQLDQELPLMTELFLILMNVMTNLAVFIPIVVIALLIIFKWYKTNRSSAEIICRLVKLPHIRQYIMKLVSLGFCMHLSPLLESGMSLKNSLHFCGENSLSLFFQHECQRISEELRNGISLDSSLKSTGFYSIELASVIQHSQGRNTLGRDLYHYQQYLYKNLLEFMQKRIHQFQFSLYFVVGVFILVLFLSILLPMYQMMVGG</sequence>
<evidence type="ECO:0000256" key="7">
    <source>
        <dbReference type="SAM" id="Phobius"/>
    </source>
</evidence>
<feature type="domain" description="Type II secretion system protein GspF" evidence="8">
    <location>
        <begin position="15"/>
        <end position="134"/>
    </location>
</feature>
<dbReference type="Gene3D" id="1.20.81.30">
    <property type="entry name" value="Type II secretion system (T2SS), domain F"/>
    <property type="match status" value="2"/>
</dbReference>
<dbReference type="EMBL" id="JACHHB010000004">
    <property type="protein sequence ID" value="MBB5173109.1"/>
    <property type="molecule type" value="Genomic_DNA"/>
</dbReference>
<evidence type="ECO:0000256" key="3">
    <source>
        <dbReference type="ARBA" id="ARBA00022475"/>
    </source>
</evidence>
<comment type="caution">
    <text evidence="9">The sequence shown here is derived from an EMBL/GenBank/DDBJ whole genome shotgun (WGS) entry which is preliminary data.</text>
</comment>
<dbReference type="Pfam" id="PF00482">
    <property type="entry name" value="T2SSF"/>
    <property type="match status" value="2"/>
</dbReference>
<dbReference type="AlphaFoldDB" id="A0A840QP12"/>
<feature type="domain" description="Type II secretion system protein GspF" evidence="8">
    <location>
        <begin position="213"/>
        <end position="335"/>
    </location>
</feature>
<dbReference type="InterPro" id="IPR018076">
    <property type="entry name" value="T2SS_GspF_dom"/>
</dbReference>
<comment type="subcellular location">
    <subcellularLocation>
        <location evidence="1">Cell membrane</location>
        <topology evidence="1">Multi-pass membrane protein</topology>
    </subcellularLocation>
</comment>
<name>A0A840QP12_9BACI</name>